<reference evidence="2 3" key="1">
    <citation type="submission" date="2017-11" db="EMBL/GenBank/DDBJ databases">
        <title>Comparative genomics of Botrytis spp.</title>
        <authorList>
            <person name="Valero-Jimenez C.A."/>
            <person name="Tapia P."/>
            <person name="Veloso J."/>
            <person name="Silva-Moreno E."/>
            <person name="Staats M."/>
            <person name="Valdes J.H."/>
            <person name="Van Kan J.A.L."/>
        </authorList>
    </citation>
    <scope>NUCLEOTIDE SEQUENCE [LARGE SCALE GENOMIC DNA]</scope>
    <source>
        <strain evidence="2 3">MUCL2830</strain>
    </source>
</reference>
<gene>
    <name evidence="2" type="ORF">BOTCAL_0692g00030</name>
</gene>
<sequence>MGNTKQGVDSSWPICGHLALLSTEKVDLDRRDLRGCTPLTYASRSGRYDNVKALIENGAVYTDSKDGFGRTLLSHAAEWGYSTIGSLLIFHGGDPD</sequence>
<dbReference type="Proteomes" id="UP000297299">
    <property type="component" value="Unassembled WGS sequence"/>
</dbReference>
<dbReference type="PROSITE" id="PS50088">
    <property type="entry name" value="ANK_REPEAT"/>
    <property type="match status" value="1"/>
</dbReference>
<dbReference type="OrthoDB" id="341259at2759"/>
<protein>
    <submittedName>
        <fullName evidence="2">Uncharacterized protein</fullName>
    </submittedName>
</protein>
<evidence type="ECO:0000313" key="2">
    <source>
        <dbReference type="EMBL" id="TEY33253.1"/>
    </source>
</evidence>
<dbReference type="EMBL" id="PHWZ01000688">
    <property type="protein sequence ID" value="TEY33253.1"/>
    <property type="molecule type" value="Genomic_DNA"/>
</dbReference>
<accession>A0A4Y8CH92</accession>
<dbReference type="SUPFAM" id="SSF48403">
    <property type="entry name" value="Ankyrin repeat"/>
    <property type="match status" value="1"/>
</dbReference>
<evidence type="ECO:0000313" key="3">
    <source>
        <dbReference type="Proteomes" id="UP000297299"/>
    </source>
</evidence>
<name>A0A4Y8CH92_9HELO</name>
<dbReference type="Gene3D" id="1.25.40.20">
    <property type="entry name" value="Ankyrin repeat-containing domain"/>
    <property type="match status" value="1"/>
</dbReference>
<comment type="caution">
    <text evidence="2">The sequence shown here is derived from an EMBL/GenBank/DDBJ whole genome shotgun (WGS) entry which is preliminary data.</text>
</comment>
<keyword evidence="1" id="KW-0040">ANK repeat</keyword>
<proteinExistence type="predicted"/>
<dbReference type="Pfam" id="PF12796">
    <property type="entry name" value="Ank_2"/>
    <property type="match status" value="1"/>
</dbReference>
<organism evidence="2 3">
    <name type="scientific">Botryotinia calthae</name>
    <dbReference type="NCBI Taxonomy" id="38488"/>
    <lineage>
        <taxon>Eukaryota</taxon>
        <taxon>Fungi</taxon>
        <taxon>Dikarya</taxon>
        <taxon>Ascomycota</taxon>
        <taxon>Pezizomycotina</taxon>
        <taxon>Leotiomycetes</taxon>
        <taxon>Helotiales</taxon>
        <taxon>Sclerotiniaceae</taxon>
        <taxon>Botryotinia</taxon>
    </lineage>
</organism>
<dbReference type="PROSITE" id="PS50297">
    <property type="entry name" value="ANK_REP_REGION"/>
    <property type="match status" value="1"/>
</dbReference>
<dbReference type="InterPro" id="IPR002110">
    <property type="entry name" value="Ankyrin_rpt"/>
</dbReference>
<dbReference type="AlphaFoldDB" id="A0A4Y8CH92"/>
<evidence type="ECO:0000256" key="1">
    <source>
        <dbReference type="PROSITE-ProRule" id="PRU00023"/>
    </source>
</evidence>
<feature type="repeat" description="ANK" evidence="1">
    <location>
        <begin position="34"/>
        <end position="59"/>
    </location>
</feature>
<dbReference type="InterPro" id="IPR036770">
    <property type="entry name" value="Ankyrin_rpt-contain_sf"/>
</dbReference>
<keyword evidence="3" id="KW-1185">Reference proteome</keyword>